<gene>
    <name evidence="3" type="ORF">FYJ91_14065</name>
</gene>
<dbReference type="Gene3D" id="2.70.98.70">
    <property type="match status" value="1"/>
</dbReference>
<protein>
    <submittedName>
        <fullName evidence="3">Heparinase</fullName>
    </submittedName>
</protein>
<dbReference type="Gene3D" id="1.50.10.100">
    <property type="entry name" value="Chondroitin AC/alginate lyase"/>
    <property type="match status" value="1"/>
</dbReference>
<accession>A0A5D9C7P9</accession>
<evidence type="ECO:0000313" key="4">
    <source>
        <dbReference type="Proteomes" id="UP000322077"/>
    </source>
</evidence>
<keyword evidence="4" id="KW-1185">Reference proteome</keyword>
<evidence type="ECO:0000256" key="1">
    <source>
        <dbReference type="ARBA" id="ARBA00004196"/>
    </source>
</evidence>
<comment type="subcellular location">
    <subcellularLocation>
        <location evidence="1">Cell envelope</location>
    </subcellularLocation>
</comment>
<dbReference type="InterPro" id="IPR012480">
    <property type="entry name" value="Hepar_II_III_C"/>
</dbReference>
<dbReference type="Proteomes" id="UP000322077">
    <property type="component" value="Unassembled WGS sequence"/>
</dbReference>
<dbReference type="GO" id="GO:0016829">
    <property type="term" value="F:lyase activity"/>
    <property type="evidence" value="ECO:0007669"/>
    <property type="project" value="InterPro"/>
</dbReference>
<dbReference type="Pfam" id="PF07940">
    <property type="entry name" value="Hepar_II_III_C"/>
    <property type="match status" value="1"/>
</dbReference>
<dbReference type="EMBL" id="VTOU01000003">
    <property type="protein sequence ID" value="TZG26085.1"/>
    <property type="molecule type" value="Genomic_DNA"/>
</dbReference>
<sequence length="577" mass="62240">MSESGPPAADDGVVPGKRLIRVEHDKGRSLAERLAGGFNILAWRSPIHAFRLRGRYPLKLLGVPVDPIEGLVRGGGAMLDGEIVWQGESVAIADYDFRPRKMSRAFADYLQSFAWLRELSAAGPRTRVAPIAEMLTRRWVDAYGKQVHETAWRPDLWGRRILFWGAHAPLILSSDDAAYRTAVLNALAKGARHLDAEADKAMPGLPRIAAWIGVVAAGLLVPGGEERQLHGERGLARLLAELVHADGGFVSRSPADQTDLIALLSQLKRFYDMRDQRVPAPMTEALARAVPALMGIAMGDGGLSSWQGCAPIDGGRLDAVIAATGVRARPRRQSREWGYQRLAMGHARIVVDAAPPSPTRFATGACASTLALEMSDGPWRMIVNCGGGTGATNALPEELSHALRSTAAHSTLTIADSNSTATHPDGTLGAGVTQVEVDRDEDVRGSRIDMSHDGYVRRYGFVHRRRIALSTDGREVMGEDLLEPQGRRGRSGAGDYAIRFHLSPDVDVSPTSDGAGAVLRIAQGAMWRFRAIGGEVAIEDSLWIDSRGRPHNTRQIVISGPVPAEGIAVKWGLARSN</sequence>
<evidence type="ECO:0000313" key="3">
    <source>
        <dbReference type="EMBL" id="TZG26085.1"/>
    </source>
</evidence>
<dbReference type="InterPro" id="IPR008929">
    <property type="entry name" value="Chondroitin_lyas"/>
</dbReference>
<reference evidence="3 4" key="1">
    <citation type="submission" date="2019-08" db="EMBL/GenBank/DDBJ databases">
        <authorList>
            <person name="Wang G."/>
            <person name="Xu Z."/>
        </authorList>
    </citation>
    <scope>NUCLEOTIDE SEQUENCE [LARGE SCALE GENOMIC DNA]</scope>
    <source>
        <strain evidence="3 4">ZX</strain>
    </source>
</reference>
<dbReference type="RefSeq" id="WP_149522891.1">
    <property type="nucleotide sequence ID" value="NZ_VTOU01000003.1"/>
</dbReference>
<dbReference type="GO" id="GO:0030313">
    <property type="term" value="C:cell envelope"/>
    <property type="evidence" value="ECO:0007669"/>
    <property type="project" value="UniProtKB-SubCell"/>
</dbReference>
<evidence type="ECO:0000259" key="2">
    <source>
        <dbReference type="Pfam" id="PF07940"/>
    </source>
</evidence>
<comment type="caution">
    <text evidence="3">The sequence shown here is derived from an EMBL/GenBank/DDBJ whole genome shotgun (WGS) entry which is preliminary data.</text>
</comment>
<name>A0A5D9C7P9_9SPHN</name>
<dbReference type="AlphaFoldDB" id="A0A5D9C7P9"/>
<organism evidence="3 4">
    <name type="scientific">Sphingomonas montanisoli</name>
    <dbReference type="NCBI Taxonomy" id="2606412"/>
    <lineage>
        <taxon>Bacteria</taxon>
        <taxon>Pseudomonadati</taxon>
        <taxon>Pseudomonadota</taxon>
        <taxon>Alphaproteobacteria</taxon>
        <taxon>Sphingomonadales</taxon>
        <taxon>Sphingomonadaceae</taxon>
        <taxon>Sphingomonas</taxon>
    </lineage>
</organism>
<feature type="domain" description="Heparinase II/III-like C-terminal" evidence="2">
    <location>
        <begin position="328"/>
        <end position="571"/>
    </location>
</feature>
<proteinExistence type="predicted"/>